<dbReference type="KEGG" id="ksn:43589847"/>
<gene>
    <name evidence="2" type="ORF">CI109_103548</name>
</gene>
<evidence type="ECO:0000313" key="3">
    <source>
        <dbReference type="Proteomes" id="UP000322225"/>
    </source>
</evidence>
<dbReference type="GeneID" id="43589847"/>
<keyword evidence="3" id="KW-1185">Reference proteome</keyword>
<proteinExistence type="predicted"/>
<feature type="compositionally biased region" description="Basic and acidic residues" evidence="1">
    <location>
        <begin position="785"/>
        <end position="807"/>
    </location>
</feature>
<sequence length="1007" mass="114247">MGILSRDPVAIPALPGIPYPYHVKTLQLDCDTRLRLSSKYATMPGRISELLPKKRSRLQMVLEHPESIDMESYFRDVQDMRNAAADWTSIDDALFRRYIGMADDLVRWYAVIWLPEHTDYPASLWEIWTSQDMADLLAAYLQFRMAHTVGRHPSGKIRVKTLTAWSKQVLYVAAYNLIGRGRLQGPRQESVMTGTLPDRSDSLWALLRGWCHAYSAKHDLPHQMPLHEYFGPPEAALIIRRLEQKMIQSPQRAAVTIQTKAAINMMLCTGVRPSALGTPAMVTSTNAMHFLEESSIAVSQPHRGVYDVEVDFRWLKGFSSHQHEISNFRPVLPAVTKVRNLQHEVASTLIPMLVHRQVLCCRTRDGEYIFRDMSDFLESDARHFYVTTSSTDALFRQSDTHGDLSKKPLRAADIQRRMLEVALEIRLPNARAYAFRRNFGDIAMITQGTDGQRVALNHYGRDHDAGRVVYSHGVSDMNLPRVILGEFGTGDEDAQRRLHASRYYDRQTDSRAVQTMLRLHRQGFYRLADAIARPSDEELSEELDLDPQYKRLDDVLTAVAANPNAYTELQHDIKEIRRRWRELRRNAEKRIQGRKGRALRRQNELGQQAVDGTILQYRIAKSALDGISSSLPLILTHHNGDTLEDEADFEAFWQAAERTAYHDTTDDDPNVWRFEDEGMDLDSEDTAIPAEDELMSTTEASETLHELLSDQTPGPSISEVAKEVAMDNAIHKLKRKVRTESPVGKLAEPANKIARRNRAGVNVSLALKRLETGDASGNDVGNGHDSGRGGGENERDGETGQDDRSDDGTTSSTTPADRFLEDLRVYDDRYEPVEPDDLNIVQYRRQYMLQTFRLIQGQPAQPSQGVIPREVREFIMAHGWCPFCPPGELGMSKAVRDSLGRVTNNGHATGILHNDHGPYSVGRRKIYTQHIPRCHPEIDFASTPVEELPVMVDGGPRKYGQEMVMAMAQVVADARELRLPTHERPSVEDMADVIRQQNEWLRSWSKK</sequence>
<dbReference type="RefSeq" id="XP_031859943.2">
    <property type="nucleotide sequence ID" value="XM_032005696.2"/>
</dbReference>
<evidence type="ECO:0000313" key="2">
    <source>
        <dbReference type="EMBL" id="WWD19090.1"/>
    </source>
</evidence>
<dbReference type="AlphaFoldDB" id="A0AAJ8MWZ2"/>
<organism evidence="2 3">
    <name type="scientific">Kwoniella shandongensis</name>
    <dbReference type="NCBI Taxonomy" id="1734106"/>
    <lineage>
        <taxon>Eukaryota</taxon>
        <taxon>Fungi</taxon>
        <taxon>Dikarya</taxon>
        <taxon>Basidiomycota</taxon>
        <taxon>Agaricomycotina</taxon>
        <taxon>Tremellomycetes</taxon>
        <taxon>Tremellales</taxon>
        <taxon>Cryptococcaceae</taxon>
        <taxon>Kwoniella</taxon>
    </lineage>
</organism>
<reference evidence="2" key="1">
    <citation type="submission" date="2017-08" db="EMBL/GenBank/DDBJ databases">
        <authorList>
            <person name="Cuomo C."/>
            <person name="Billmyre B."/>
            <person name="Heitman J."/>
        </authorList>
    </citation>
    <scope>NUCLEOTIDE SEQUENCE</scope>
    <source>
        <strain evidence="2">CBS 12478</strain>
    </source>
</reference>
<name>A0AAJ8MWZ2_9TREE</name>
<accession>A0AAJ8MWZ2</accession>
<feature type="region of interest" description="Disordered" evidence="1">
    <location>
        <begin position="773"/>
        <end position="819"/>
    </location>
</feature>
<reference evidence="2" key="2">
    <citation type="submission" date="2024-01" db="EMBL/GenBank/DDBJ databases">
        <title>Comparative genomics of Cryptococcus and Kwoniella reveals pathogenesis evolution and contrasting modes of karyotype evolution via chromosome fusion or intercentromeric recombination.</title>
        <authorList>
            <person name="Coelho M.A."/>
            <person name="David-Palma M."/>
            <person name="Shea T."/>
            <person name="Bowers K."/>
            <person name="McGinley-Smith S."/>
            <person name="Mohammad A.W."/>
            <person name="Gnirke A."/>
            <person name="Yurkov A.M."/>
            <person name="Nowrousian M."/>
            <person name="Sun S."/>
            <person name="Cuomo C.A."/>
            <person name="Heitman J."/>
        </authorList>
    </citation>
    <scope>NUCLEOTIDE SEQUENCE</scope>
    <source>
        <strain evidence="2">CBS 12478</strain>
    </source>
</reference>
<protein>
    <submittedName>
        <fullName evidence="2">Uncharacterized protein</fullName>
    </submittedName>
</protein>
<dbReference type="Proteomes" id="UP000322225">
    <property type="component" value="Chromosome 6"/>
</dbReference>
<dbReference type="EMBL" id="CP144056">
    <property type="protein sequence ID" value="WWD19090.1"/>
    <property type="molecule type" value="Genomic_DNA"/>
</dbReference>
<evidence type="ECO:0000256" key="1">
    <source>
        <dbReference type="SAM" id="MobiDB-lite"/>
    </source>
</evidence>